<dbReference type="InterPro" id="IPR050482">
    <property type="entry name" value="Sensor_HK_TwoCompSys"/>
</dbReference>
<dbReference type="InterPro" id="IPR036890">
    <property type="entry name" value="HATPase_C_sf"/>
</dbReference>
<comment type="catalytic activity">
    <reaction evidence="1">
        <text>ATP + protein L-histidine = ADP + protein N-phospho-L-histidine.</text>
        <dbReference type="EC" id="2.7.13.3"/>
    </reaction>
</comment>
<evidence type="ECO:0000256" key="6">
    <source>
        <dbReference type="ARBA" id="ARBA00022777"/>
    </source>
</evidence>
<keyword evidence="7" id="KW-0067">ATP-binding</keyword>
<keyword evidence="4" id="KW-0808">Transferase</keyword>
<feature type="transmembrane region" description="Helical" evidence="9">
    <location>
        <begin position="55"/>
        <end position="81"/>
    </location>
</feature>
<dbReference type="EC" id="2.7.13.3" evidence="2"/>
<feature type="domain" description="Signal transduction histidine kinase subgroup 3 dimerisation and phosphoacceptor" evidence="11">
    <location>
        <begin position="193"/>
        <end position="258"/>
    </location>
</feature>
<dbReference type="PANTHER" id="PTHR24421">
    <property type="entry name" value="NITRATE/NITRITE SENSOR PROTEIN NARX-RELATED"/>
    <property type="match status" value="1"/>
</dbReference>
<feature type="domain" description="Histidine kinase/HSP90-like ATPase" evidence="10">
    <location>
        <begin position="313"/>
        <end position="401"/>
    </location>
</feature>
<evidence type="ECO:0000256" key="1">
    <source>
        <dbReference type="ARBA" id="ARBA00000085"/>
    </source>
</evidence>
<dbReference type="EMBL" id="JJMG01000006">
    <property type="protein sequence ID" value="KEG44143.1"/>
    <property type="molecule type" value="Genomic_DNA"/>
</dbReference>
<evidence type="ECO:0000259" key="11">
    <source>
        <dbReference type="Pfam" id="PF07730"/>
    </source>
</evidence>
<feature type="transmembrane region" description="Helical" evidence="9">
    <location>
        <begin position="147"/>
        <end position="167"/>
    </location>
</feature>
<keyword evidence="9" id="KW-0472">Membrane</keyword>
<dbReference type="Proteomes" id="UP000027632">
    <property type="component" value="Unassembled WGS sequence"/>
</dbReference>
<evidence type="ECO:0000313" key="12">
    <source>
        <dbReference type="EMBL" id="KEG44143.1"/>
    </source>
</evidence>
<evidence type="ECO:0000313" key="13">
    <source>
        <dbReference type="Proteomes" id="UP000027632"/>
    </source>
</evidence>
<protein>
    <recommendedName>
        <fullName evidence="2">histidine kinase</fullName>
        <ecNumber evidence="2">2.7.13.3</ecNumber>
    </recommendedName>
</protein>
<keyword evidence="3" id="KW-0597">Phosphoprotein</keyword>
<name>A0ABR4T9V7_9ACTN</name>
<dbReference type="InterPro" id="IPR011712">
    <property type="entry name" value="Sig_transdc_His_kin_sub3_dim/P"/>
</dbReference>
<keyword evidence="5" id="KW-0547">Nucleotide-binding</keyword>
<gene>
    <name evidence="12" type="ORF">DJ64_30215</name>
</gene>
<sequence>MDWRNMSRNGRAVDALTVMGAAALSVTVSYAQAGDLSVFPRFPSGAVLFGEIGRLFSLPASAYSGTAPALLVSVAGSALLWWRRRRPVAVAVVLVLLSSVWPLIPAALVALATVAAMRPPRTAGAVTALALVPSALYVAVYGPGPRALSTALTGAVLVGGAVGWGLFVRGLRERAEQARREADLRAEHARRREREAIAHEMHDTLAHRLSLLSVHAGALRVNPGAPPAQVRQAAEVIRDSAHQALEELQQLLGVLRTPAAGGDGARSSSPPQPVLGDVTRLVEEARTAGTDVDFVLDCAPADADGAPTATGRTAYRIVQEALTNARKHAPGQPVRLVVRGAPGADLTIEVTNPVTTGSPSRVPGSGLGLIGLTERAALAGGELRHGVHDDGTTHSVRARLPWPAA</sequence>
<keyword evidence="13" id="KW-1185">Reference proteome</keyword>
<reference evidence="12 13" key="1">
    <citation type="submission" date="2014-04" db="EMBL/GenBank/DDBJ databases">
        <title>Draft genome sequence of the novel Streptomyces griseorubens JSD-1 playing a role in carbon and nitrogen cycle.</title>
        <authorList>
            <consortium name="Shanghai Jiao Tong University"/>
            <person name="Feng H."/>
            <person name="Sun Y."/>
            <person name="Zhi Y."/>
            <person name="Mao L."/>
            <person name="Luo Y."/>
            <person name="Wei X."/>
            <person name="Zhou P."/>
        </authorList>
    </citation>
    <scope>NUCLEOTIDE SEQUENCE [LARGE SCALE GENOMIC DNA]</scope>
    <source>
        <strain evidence="12 13">JSD-1</strain>
    </source>
</reference>
<dbReference type="PANTHER" id="PTHR24421:SF10">
    <property type="entry name" value="NITRATE_NITRITE SENSOR PROTEIN NARQ"/>
    <property type="match status" value="1"/>
</dbReference>
<evidence type="ECO:0000256" key="7">
    <source>
        <dbReference type="ARBA" id="ARBA00022840"/>
    </source>
</evidence>
<keyword evidence="6" id="KW-0418">Kinase</keyword>
<evidence type="ECO:0000256" key="9">
    <source>
        <dbReference type="SAM" id="Phobius"/>
    </source>
</evidence>
<accession>A0ABR4T9V7</accession>
<dbReference type="Pfam" id="PF07730">
    <property type="entry name" value="HisKA_3"/>
    <property type="match status" value="1"/>
</dbReference>
<keyword evidence="9" id="KW-0812">Transmembrane</keyword>
<feature type="transmembrane region" description="Helical" evidence="9">
    <location>
        <begin position="88"/>
        <end position="116"/>
    </location>
</feature>
<evidence type="ECO:0000259" key="10">
    <source>
        <dbReference type="Pfam" id="PF02518"/>
    </source>
</evidence>
<dbReference type="InterPro" id="IPR003594">
    <property type="entry name" value="HATPase_dom"/>
</dbReference>
<feature type="transmembrane region" description="Helical" evidence="9">
    <location>
        <begin position="122"/>
        <end position="140"/>
    </location>
</feature>
<proteinExistence type="predicted"/>
<dbReference type="Pfam" id="PF02518">
    <property type="entry name" value="HATPase_c"/>
    <property type="match status" value="1"/>
</dbReference>
<organism evidence="12 13">
    <name type="scientific">Streptomyces griseorubens</name>
    <dbReference type="NCBI Taxonomy" id="66897"/>
    <lineage>
        <taxon>Bacteria</taxon>
        <taxon>Bacillati</taxon>
        <taxon>Actinomycetota</taxon>
        <taxon>Actinomycetes</taxon>
        <taxon>Kitasatosporales</taxon>
        <taxon>Streptomycetaceae</taxon>
        <taxon>Streptomyces</taxon>
        <taxon>Streptomyces althioticus group</taxon>
    </lineage>
</organism>
<evidence type="ECO:0000256" key="8">
    <source>
        <dbReference type="ARBA" id="ARBA00023012"/>
    </source>
</evidence>
<keyword evidence="8" id="KW-0902">Two-component regulatory system</keyword>
<evidence type="ECO:0000256" key="5">
    <source>
        <dbReference type="ARBA" id="ARBA00022741"/>
    </source>
</evidence>
<evidence type="ECO:0000256" key="2">
    <source>
        <dbReference type="ARBA" id="ARBA00012438"/>
    </source>
</evidence>
<dbReference type="SUPFAM" id="SSF55874">
    <property type="entry name" value="ATPase domain of HSP90 chaperone/DNA topoisomerase II/histidine kinase"/>
    <property type="match status" value="1"/>
</dbReference>
<keyword evidence="9" id="KW-1133">Transmembrane helix</keyword>
<dbReference type="CDD" id="cd16917">
    <property type="entry name" value="HATPase_UhpB-NarQ-NarX-like"/>
    <property type="match status" value="1"/>
</dbReference>
<comment type="caution">
    <text evidence="12">The sequence shown here is derived from an EMBL/GenBank/DDBJ whole genome shotgun (WGS) entry which is preliminary data.</text>
</comment>
<evidence type="ECO:0000256" key="4">
    <source>
        <dbReference type="ARBA" id="ARBA00022679"/>
    </source>
</evidence>
<dbReference type="Gene3D" id="1.20.5.1930">
    <property type="match status" value="1"/>
</dbReference>
<evidence type="ECO:0000256" key="3">
    <source>
        <dbReference type="ARBA" id="ARBA00022553"/>
    </source>
</evidence>
<dbReference type="Gene3D" id="3.30.565.10">
    <property type="entry name" value="Histidine kinase-like ATPase, C-terminal domain"/>
    <property type="match status" value="1"/>
</dbReference>